<evidence type="ECO:0000256" key="6">
    <source>
        <dbReference type="ARBA" id="ARBA00023049"/>
    </source>
</evidence>
<dbReference type="InterPro" id="IPR040653">
    <property type="entry name" value="Csd3_N"/>
</dbReference>
<dbReference type="STRING" id="360107.CHAB381_1627"/>
<name>A7I3Q9_CAMHC</name>
<dbReference type="KEGG" id="cha:CHAB381_1627"/>
<keyword evidence="4" id="KW-0378">Hydrolase</keyword>
<dbReference type="eggNOG" id="COG0739">
    <property type="taxonomic scope" value="Bacteria"/>
</dbReference>
<dbReference type="InterPro" id="IPR011055">
    <property type="entry name" value="Dup_hybrid_motif"/>
</dbReference>
<dbReference type="CDD" id="cd12797">
    <property type="entry name" value="M23_peptidase"/>
    <property type="match status" value="1"/>
</dbReference>
<dbReference type="OrthoDB" id="9815245at2"/>
<keyword evidence="5" id="KW-0862">Zinc</keyword>
<evidence type="ECO:0000256" key="3">
    <source>
        <dbReference type="ARBA" id="ARBA00022723"/>
    </source>
</evidence>
<keyword evidence="3" id="KW-0479">Metal-binding</keyword>
<gene>
    <name evidence="9" type="ordered locus">CHAB381_1627</name>
</gene>
<evidence type="ECO:0000256" key="1">
    <source>
        <dbReference type="ARBA" id="ARBA00001947"/>
    </source>
</evidence>
<dbReference type="SUPFAM" id="SSF51261">
    <property type="entry name" value="Duplicated hybrid motif"/>
    <property type="match status" value="1"/>
</dbReference>
<reference evidence="10" key="1">
    <citation type="submission" date="2007-07" db="EMBL/GenBank/DDBJ databases">
        <title>Complete genome sequence of Campylobacter hominis ATCC BAA-381, a commensal isolated from the human gastrointestinal tract.</title>
        <authorList>
            <person name="Fouts D.E."/>
            <person name="Mongodin E.F."/>
            <person name="Puiu D."/>
            <person name="Sebastian Y."/>
            <person name="Miller W.G."/>
            <person name="Mandrell R.E."/>
            <person name="Nelson K.E."/>
        </authorList>
    </citation>
    <scope>NUCLEOTIDE SEQUENCE [LARGE SCALE GENOMIC DNA]</scope>
    <source>
        <strain evidence="10">ATCC BAA-381 / LMG 19568 / NCTC 13146 / CH001A</strain>
    </source>
</reference>
<dbReference type="GO" id="GO:0004222">
    <property type="term" value="F:metalloendopeptidase activity"/>
    <property type="evidence" value="ECO:0007669"/>
    <property type="project" value="TreeGrafter"/>
</dbReference>
<dbReference type="GO" id="GO:0006508">
    <property type="term" value="P:proteolysis"/>
    <property type="evidence" value="ECO:0007669"/>
    <property type="project" value="UniProtKB-KW"/>
</dbReference>
<evidence type="ECO:0000256" key="4">
    <source>
        <dbReference type="ARBA" id="ARBA00022801"/>
    </source>
</evidence>
<dbReference type="RefSeq" id="WP_012109455.1">
    <property type="nucleotide sequence ID" value="NC_009714.1"/>
</dbReference>
<protein>
    <submittedName>
        <fullName evidence="9">Peptidase, M23/M37 family</fullName>
    </submittedName>
</protein>
<dbReference type="PANTHER" id="PTHR21666:SF288">
    <property type="entry name" value="CELL DIVISION PROTEIN YTFB"/>
    <property type="match status" value="1"/>
</dbReference>
<evidence type="ECO:0000259" key="7">
    <source>
        <dbReference type="Pfam" id="PF01551"/>
    </source>
</evidence>
<evidence type="ECO:0000256" key="5">
    <source>
        <dbReference type="ARBA" id="ARBA00022833"/>
    </source>
</evidence>
<dbReference type="Gene3D" id="2.70.70.10">
    <property type="entry name" value="Glucose Permease (Domain IIA)"/>
    <property type="match status" value="1"/>
</dbReference>
<evidence type="ECO:0000313" key="10">
    <source>
        <dbReference type="Proteomes" id="UP000002407"/>
    </source>
</evidence>
<dbReference type="PANTHER" id="PTHR21666">
    <property type="entry name" value="PEPTIDASE-RELATED"/>
    <property type="match status" value="1"/>
</dbReference>
<dbReference type="Gene3D" id="3.10.450.350">
    <property type="match status" value="1"/>
</dbReference>
<dbReference type="AlphaFoldDB" id="A7I3Q9"/>
<feature type="domain" description="Csd3 N-terminal" evidence="8">
    <location>
        <begin position="21"/>
        <end position="104"/>
    </location>
</feature>
<evidence type="ECO:0000313" key="9">
    <source>
        <dbReference type="EMBL" id="ABS52508.1"/>
    </source>
</evidence>
<feature type="domain" description="M23ase beta-sheet core" evidence="7">
    <location>
        <begin position="237"/>
        <end position="333"/>
    </location>
</feature>
<sequence>MRVFLIFLMIFSFSFGSNIEKFSWPEGVSLLKFFEVSKIPLSLYYNLENEDQEVVSEIISGSDCYMLKDDDGEILQILIPVSNELQIQIYKDKFNQYKLTFTPIIYSVSHNTLSIEVNKSPYVDIIEATGNTTLANEFMIMFKNEVDFKKLQKGDKIVIIYDQKTRLGRQFGDIKISAGMLESNGKAHYMYFYDDKYYNENGKQVENFLLILPIYGARIASNFTPKRYHPILHRYRAHLGIDYAAPKGTKIYAAGGGKVTFVGRRNGYGNTVEISHGSNISTLYAHLNGFAKGIKKGVTVKQKQLIAYVGNTGLATGPHLHFGVYRNKVAVNPNSIVKVEKEQIVTKEQAKFKQLVKDTNENIRKILVSNENPKKLENFDNFVMLN</sequence>
<dbReference type="EMBL" id="CP000776">
    <property type="protein sequence ID" value="ABS52508.1"/>
    <property type="molecule type" value="Genomic_DNA"/>
</dbReference>
<organism evidence="9 10">
    <name type="scientific">Campylobacter hominis (strain ATCC BAA-381 / DSM 21671 / CCUG 45161 / LMG 19568 / NCTC 13146 / CH001A)</name>
    <dbReference type="NCBI Taxonomy" id="360107"/>
    <lineage>
        <taxon>Bacteria</taxon>
        <taxon>Pseudomonadati</taxon>
        <taxon>Campylobacterota</taxon>
        <taxon>Epsilonproteobacteria</taxon>
        <taxon>Campylobacterales</taxon>
        <taxon>Campylobacteraceae</taxon>
        <taxon>Campylobacter</taxon>
    </lineage>
</organism>
<dbReference type="Proteomes" id="UP000002407">
    <property type="component" value="Chromosome"/>
</dbReference>
<keyword evidence="6" id="KW-0482">Metalloprotease</keyword>
<evidence type="ECO:0000259" key="8">
    <source>
        <dbReference type="Pfam" id="PF18059"/>
    </source>
</evidence>
<dbReference type="HOGENOM" id="CLU_026846_4_2_7"/>
<dbReference type="GO" id="GO:0046872">
    <property type="term" value="F:metal ion binding"/>
    <property type="evidence" value="ECO:0007669"/>
    <property type="project" value="UniProtKB-KW"/>
</dbReference>
<keyword evidence="2" id="KW-0645">Protease</keyword>
<evidence type="ECO:0000256" key="2">
    <source>
        <dbReference type="ARBA" id="ARBA00022670"/>
    </source>
</evidence>
<dbReference type="Pfam" id="PF18059">
    <property type="entry name" value="Csd3_N"/>
    <property type="match status" value="1"/>
</dbReference>
<proteinExistence type="predicted"/>
<keyword evidence="10" id="KW-1185">Reference proteome</keyword>
<accession>A7I3Q9</accession>
<dbReference type="InterPro" id="IPR016047">
    <property type="entry name" value="M23ase_b-sheet_dom"/>
</dbReference>
<dbReference type="InterPro" id="IPR050570">
    <property type="entry name" value="Cell_wall_metabolism_enzyme"/>
</dbReference>
<dbReference type="Pfam" id="PF01551">
    <property type="entry name" value="Peptidase_M23"/>
    <property type="match status" value="1"/>
</dbReference>
<comment type="cofactor">
    <cofactor evidence="1">
        <name>Zn(2+)</name>
        <dbReference type="ChEBI" id="CHEBI:29105"/>
    </cofactor>
</comment>